<keyword evidence="2" id="KW-1185">Reference proteome</keyword>
<gene>
    <name evidence="1" type="primary">MYO2_3</name>
    <name evidence="1" type="ORF">FBU59_006734</name>
</gene>
<dbReference type="Proteomes" id="UP001150603">
    <property type="component" value="Unassembled WGS sequence"/>
</dbReference>
<organism evidence="1 2">
    <name type="scientific">Linderina macrospora</name>
    <dbReference type="NCBI Taxonomy" id="4868"/>
    <lineage>
        <taxon>Eukaryota</taxon>
        <taxon>Fungi</taxon>
        <taxon>Fungi incertae sedis</taxon>
        <taxon>Zoopagomycota</taxon>
        <taxon>Kickxellomycotina</taxon>
        <taxon>Kickxellomycetes</taxon>
        <taxon>Kickxellales</taxon>
        <taxon>Kickxellaceae</taxon>
        <taxon>Linderina</taxon>
    </lineage>
</organism>
<name>A0ACC1IZ04_9FUNG</name>
<reference evidence="1" key="1">
    <citation type="submission" date="2022-07" db="EMBL/GenBank/DDBJ databases">
        <title>Phylogenomic reconstructions and comparative analyses of Kickxellomycotina fungi.</title>
        <authorList>
            <person name="Reynolds N.K."/>
            <person name="Stajich J.E."/>
            <person name="Barry K."/>
            <person name="Grigoriev I.V."/>
            <person name="Crous P."/>
            <person name="Smith M.E."/>
        </authorList>
    </citation>
    <scope>NUCLEOTIDE SEQUENCE</scope>
    <source>
        <strain evidence="1">NRRL 5244</strain>
    </source>
</reference>
<accession>A0ACC1IZ04</accession>
<comment type="caution">
    <text evidence="1">The sequence shown here is derived from an EMBL/GenBank/DDBJ whole genome shotgun (WGS) entry which is preliminary data.</text>
</comment>
<evidence type="ECO:0000313" key="2">
    <source>
        <dbReference type="Proteomes" id="UP001150603"/>
    </source>
</evidence>
<sequence>THNVADSSRNLDRLLQLVKLLQLQKSSEQDIDIMFEVCDLLNPAQIKKLLSIYAVSDYENPIVGPVMTEVTRRAAGTEKSDNILLDTNDLTDQVLYLTARKVPAIETYIPPEFKMPRVRALVDSQTDVAYDDEEDEEYGEDDDEGADYEHHHHNPVDRYSEQTLAYN</sequence>
<dbReference type="EMBL" id="JANBPW010006040">
    <property type="protein sequence ID" value="KAJ1931364.1"/>
    <property type="molecule type" value="Genomic_DNA"/>
</dbReference>
<feature type="non-terminal residue" evidence="1">
    <location>
        <position position="1"/>
    </location>
</feature>
<proteinExistence type="predicted"/>
<evidence type="ECO:0000313" key="1">
    <source>
        <dbReference type="EMBL" id="KAJ1931364.1"/>
    </source>
</evidence>
<protein>
    <submittedName>
        <fullName evidence="1">Myosin type-2 heavy chain 1</fullName>
    </submittedName>
</protein>